<dbReference type="CDD" id="cd21132">
    <property type="entry name" value="EVE-like"/>
    <property type="match status" value="1"/>
</dbReference>
<evidence type="ECO:0000313" key="3">
    <source>
        <dbReference type="EMBL" id="MFL9877755.1"/>
    </source>
</evidence>
<dbReference type="InterPro" id="IPR015947">
    <property type="entry name" value="PUA-like_sf"/>
</dbReference>
<dbReference type="SUPFAM" id="SSF88697">
    <property type="entry name" value="PUA domain-like"/>
    <property type="match status" value="1"/>
</dbReference>
<dbReference type="EMBL" id="JAQQFR010000003">
    <property type="protein sequence ID" value="MFL9877755.1"/>
    <property type="molecule type" value="Genomic_DNA"/>
</dbReference>
<dbReference type="NCBIfam" id="NF002616">
    <property type="entry name" value="PRK02268.1-2"/>
    <property type="match status" value="1"/>
</dbReference>
<dbReference type="Proteomes" id="UP001629214">
    <property type="component" value="Unassembled WGS sequence"/>
</dbReference>
<dbReference type="HAMAP" id="MF_00771">
    <property type="entry name" value="UPF0310"/>
    <property type="match status" value="1"/>
</dbReference>
<dbReference type="InterPro" id="IPR002740">
    <property type="entry name" value="EVE_domain"/>
</dbReference>
<evidence type="ECO:0000259" key="2">
    <source>
        <dbReference type="Pfam" id="PF01878"/>
    </source>
</evidence>
<comment type="similarity">
    <text evidence="1">Belongs to the UPF0310 family.</text>
</comment>
<dbReference type="RefSeq" id="WP_408166227.1">
    <property type="nucleotide sequence ID" value="NZ_JAQQFR010000003.1"/>
</dbReference>
<name>A0ABW8Z5I4_9BURK</name>
<reference evidence="3 4" key="1">
    <citation type="journal article" date="2024" name="Chem. Sci.">
        <title>Discovery of megapolipeptins by genome mining of a Burkholderiales bacteria collection.</title>
        <authorList>
            <person name="Paulo B.S."/>
            <person name="Recchia M.J.J."/>
            <person name="Lee S."/>
            <person name="Fergusson C.H."/>
            <person name="Romanowski S.B."/>
            <person name="Hernandez A."/>
            <person name="Krull N."/>
            <person name="Liu D.Y."/>
            <person name="Cavanagh H."/>
            <person name="Bos A."/>
            <person name="Gray C.A."/>
            <person name="Murphy B.T."/>
            <person name="Linington R.G."/>
            <person name="Eustaquio A.S."/>
        </authorList>
    </citation>
    <scope>NUCLEOTIDE SEQUENCE [LARGE SCALE GENOMIC DNA]</scope>
    <source>
        <strain evidence="3 4">RL21-008-BIB-B</strain>
    </source>
</reference>
<sequence>MSQSWLGVVSRSHVQRGVAGGFAQVCHGKAQPLRRMKSGDIFFYYSPAVEMHGAPLKAFTAMGVVEDEEVFPFDMGGGFVPFRRRVRYIEVKETPLEALRSELDLCAAPSWGMVLRRGLVPLTDKDSSTIANAMGVDLATQRIHR</sequence>
<dbReference type="Gene3D" id="3.10.590.10">
    <property type="entry name" value="ph1033 like domains"/>
    <property type="match status" value="1"/>
</dbReference>
<evidence type="ECO:0000256" key="1">
    <source>
        <dbReference type="HAMAP-Rule" id="MF_00771"/>
    </source>
</evidence>
<proteinExistence type="inferred from homology"/>
<feature type="domain" description="EVE" evidence="2">
    <location>
        <begin position="4"/>
        <end position="132"/>
    </location>
</feature>
<keyword evidence="4" id="KW-1185">Reference proteome</keyword>
<organism evidence="3 4">
    <name type="scientific">Herbaspirillum rhizosphaerae</name>
    <dbReference type="NCBI Taxonomy" id="346179"/>
    <lineage>
        <taxon>Bacteria</taxon>
        <taxon>Pseudomonadati</taxon>
        <taxon>Pseudomonadota</taxon>
        <taxon>Betaproteobacteria</taxon>
        <taxon>Burkholderiales</taxon>
        <taxon>Oxalobacteraceae</taxon>
        <taxon>Herbaspirillum</taxon>
    </lineage>
</organism>
<gene>
    <name evidence="3" type="ORF">PQR63_05165</name>
</gene>
<dbReference type="InterPro" id="IPR022996">
    <property type="entry name" value="UPF0310"/>
</dbReference>
<comment type="caution">
    <text evidence="3">The sequence shown here is derived from an EMBL/GenBank/DDBJ whole genome shotgun (WGS) entry which is preliminary data.</text>
</comment>
<protein>
    <recommendedName>
        <fullName evidence="1">UPF0310 protein PQR63_05165</fullName>
    </recommendedName>
</protein>
<dbReference type="Pfam" id="PF01878">
    <property type="entry name" value="EVE"/>
    <property type="match status" value="1"/>
</dbReference>
<evidence type="ECO:0000313" key="4">
    <source>
        <dbReference type="Proteomes" id="UP001629214"/>
    </source>
</evidence>
<accession>A0ABW8Z5I4</accession>